<comment type="similarity">
    <text evidence="2">Belongs to the NDUFAF7 family.</text>
</comment>
<comment type="caution">
    <text evidence="9">The sequence shown here is derived from an EMBL/GenBank/DDBJ whole genome shotgun (WGS) entry which is preliminary data.</text>
</comment>
<dbReference type="SUPFAM" id="SSF53335">
    <property type="entry name" value="S-adenosyl-L-methionine-dependent methyltransferases"/>
    <property type="match status" value="1"/>
</dbReference>
<dbReference type="Pfam" id="PF02636">
    <property type="entry name" value="Methyltransf_28"/>
    <property type="match status" value="1"/>
</dbReference>
<proteinExistence type="inferred from homology"/>
<name>A0AA36NJD0_9DINO</name>
<evidence type="ECO:0000313" key="10">
    <source>
        <dbReference type="Proteomes" id="UP001178507"/>
    </source>
</evidence>
<feature type="chain" id="PRO_5041210941" description="type II protein arginine methyltransferase" evidence="8">
    <location>
        <begin position="21"/>
        <end position="911"/>
    </location>
</feature>
<dbReference type="PANTHER" id="PTHR12049:SF7">
    <property type="entry name" value="PROTEIN ARGININE METHYLTRANSFERASE NDUFAF7, MITOCHONDRIAL"/>
    <property type="match status" value="1"/>
</dbReference>
<dbReference type="Proteomes" id="UP001178507">
    <property type="component" value="Unassembled WGS sequence"/>
</dbReference>
<evidence type="ECO:0000256" key="4">
    <source>
        <dbReference type="ARBA" id="ARBA00022603"/>
    </source>
</evidence>
<dbReference type="EMBL" id="CAUJNA010003772">
    <property type="protein sequence ID" value="CAJ1409507.1"/>
    <property type="molecule type" value="Genomic_DNA"/>
</dbReference>
<dbReference type="PANTHER" id="PTHR12049">
    <property type="entry name" value="PROTEIN ARGININE METHYLTRANSFERASE NDUFAF7, MITOCHONDRIAL"/>
    <property type="match status" value="1"/>
</dbReference>
<evidence type="ECO:0000256" key="6">
    <source>
        <dbReference type="ARBA" id="ARBA00023128"/>
    </source>
</evidence>
<dbReference type="EC" id="2.1.1.320" evidence="3"/>
<keyword evidence="5" id="KW-0808">Transferase</keyword>
<keyword evidence="4" id="KW-0489">Methyltransferase</keyword>
<dbReference type="InterPro" id="IPR003788">
    <property type="entry name" value="NDUFAF7"/>
</dbReference>
<evidence type="ECO:0000256" key="2">
    <source>
        <dbReference type="ARBA" id="ARBA00005891"/>
    </source>
</evidence>
<evidence type="ECO:0000256" key="8">
    <source>
        <dbReference type="SAM" id="SignalP"/>
    </source>
</evidence>
<evidence type="ECO:0000256" key="5">
    <source>
        <dbReference type="ARBA" id="ARBA00022679"/>
    </source>
</evidence>
<protein>
    <recommendedName>
        <fullName evidence="3">type II protein arginine methyltransferase</fullName>
        <ecNumber evidence="3">2.1.1.320</ecNumber>
    </recommendedName>
</protein>
<evidence type="ECO:0000256" key="3">
    <source>
        <dbReference type="ARBA" id="ARBA00011935"/>
    </source>
</evidence>
<dbReference type="Gene3D" id="3.40.50.12710">
    <property type="match status" value="1"/>
</dbReference>
<organism evidence="9 10">
    <name type="scientific">Effrenium voratum</name>
    <dbReference type="NCBI Taxonomy" id="2562239"/>
    <lineage>
        <taxon>Eukaryota</taxon>
        <taxon>Sar</taxon>
        <taxon>Alveolata</taxon>
        <taxon>Dinophyceae</taxon>
        <taxon>Suessiales</taxon>
        <taxon>Symbiodiniaceae</taxon>
        <taxon>Effrenium</taxon>
    </lineage>
</organism>
<dbReference type="InterPro" id="IPR029063">
    <property type="entry name" value="SAM-dependent_MTases_sf"/>
</dbReference>
<keyword evidence="6" id="KW-0496">Mitochondrion</keyword>
<dbReference type="GO" id="GO:0035243">
    <property type="term" value="F:protein-arginine omega-N symmetric methyltransferase activity"/>
    <property type="evidence" value="ECO:0007669"/>
    <property type="project" value="UniProtKB-EC"/>
</dbReference>
<evidence type="ECO:0000313" key="9">
    <source>
        <dbReference type="EMBL" id="CAJ1409507.1"/>
    </source>
</evidence>
<comment type="subcellular location">
    <subcellularLocation>
        <location evidence="1">Mitochondrion</location>
    </subcellularLocation>
</comment>
<evidence type="ECO:0000256" key="7">
    <source>
        <dbReference type="ARBA" id="ARBA00048612"/>
    </source>
</evidence>
<dbReference type="GO" id="GO:0032259">
    <property type="term" value="P:methylation"/>
    <property type="evidence" value="ECO:0007669"/>
    <property type="project" value="UniProtKB-KW"/>
</dbReference>
<sequence length="911" mass="102664">MRWTSLVLWAVCALSEDVSTDTLVKTREWRRAHTTNPDVSEELCWVGDFSKDACCRGDATHNCWEDDYSFEECCPNADCWDGDAFTYAECCAAKHGERGNEGCWSGEYDYEHCCLANRSSSWVDVLVREIDTDQFYGMDEFYTDAQYGSDFGYYSTGRVLGQSDGKSTQEFAHFTTYPMALSPHFGRVLCRLVFIMWLHMEERAPFRVVEMGAGSGQLAYDIHRCVKRNELSIQPDVWRRFVAAFEYVIMERSPALAKRQRERGLKVVAGDAQRKDSCPSVLQALAASDACGPSSSAPECQVGDTGNEATGASVVLSNELLDAFAPVKLQLSLYAMPTVTSCRAWQELRLVHVIKLQQLRAITEGLQHSEQRIEAMAVDLEGYTQEVFCRVTNSSVGKAAMACAPSSSCLAMVIALSELMNHHDLQLPAAAHNMRLRLRKDTELCRRLQETVAQLEVTFEGSVVLPRQVYRMLRHQLREAHDLEVRFLAATTTRQVPVPLSEERCGDLQWWFEVHEARIHRLIDVYRPLGYPNIQLLLRPGERNFVELVNCLVGSAGFMLAVDYGATFEALGQSMSADVGSDGIFIPPVPQDLIEGLPDCYSYWPQCAGHVDWTTFVDFTNVAAAGARLGWQKLFYGPQSLLEHLGRRNVTVHGRLYDVPGYAVFTHSWLSNHVQNWYGREVLASKDQSAGWQQRWTSFKWLLLQKTSGEEPPPKVIAFPSWHLDSQEADPCWSFDPSALPLADWIASQKEDDPRVALQKLSDEVLDQLGPKYAEEYEEVQLAVRLVDWLVATEGCQNFKPPQAQRLLSSDGLWLTLRSRLMRAWKGIWGEESLERVARAVLQRLAEPVPFASPAECAASQTYKSLCEEGDGNRARAPLIEVSLEVKCTTFIHISPPCRCSRSSEMEILTR</sequence>
<dbReference type="InterPro" id="IPR038375">
    <property type="entry name" value="NDUFAF7_sf"/>
</dbReference>
<dbReference type="GO" id="GO:0005739">
    <property type="term" value="C:mitochondrion"/>
    <property type="evidence" value="ECO:0007669"/>
    <property type="project" value="UniProtKB-SubCell"/>
</dbReference>
<reference evidence="9" key="1">
    <citation type="submission" date="2023-08" db="EMBL/GenBank/DDBJ databases">
        <authorList>
            <person name="Chen Y."/>
            <person name="Shah S."/>
            <person name="Dougan E. K."/>
            <person name="Thang M."/>
            <person name="Chan C."/>
        </authorList>
    </citation>
    <scope>NUCLEOTIDE SEQUENCE</scope>
</reference>
<comment type="catalytic activity">
    <reaction evidence="7">
        <text>L-arginyl-[protein] + 2 S-adenosyl-L-methionine = N(omega),N(omega)'-dimethyl-L-arginyl-[protein] + 2 S-adenosyl-L-homocysteine + 2 H(+)</text>
        <dbReference type="Rhea" id="RHEA:48108"/>
        <dbReference type="Rhea" id="RHEA-COMP:10532"/>
        <dbReference type="Rhea" id="RHEA-COMP:11992"/>
        <dbReference type="ChEBI" id="CHEBI:15378"/>
        <dbReference type="ChEBI" id="CHEBI:29965"/>
        <dbReference type="ChEBI" id="CHEBI:57856"/>
        <dbReference type="ChEBI" id="CHEBI:59789"/>
        <dbReference type="ChEBI" id="CHEBI:88221"/>
        <dbReference type="EC" id="2.1.1.320"/>
    </reaction>
</comment>
<dbReference type="AlphaFoldDB" id="A0AA36NJD0"/>
<keyword evidence="10" id="KW-1185">Reference proteome</keyword>
<feature type="signal peptide" evidence="8">
    <location>
        <begin position="1"/>
        <end position="20"/>
    </location>
</feature>
<keyword evidence="8" id="KW-0732">Signal</keyword>
<evidence type="ECO:0000256" key="1">
    <source>
        <dbReference type="ARBA" id="ARBA00004173"/>
    </source>
</evidence>
<gene>
    <name evidence="9" type="ORF">EVOR1521_LOCUS30590</name>
</gene>
<accession>A0AA36NJD0</accession>